<dbReference type="EMBL" id="CM047742">
    <property type="protein sequence ID" value="KAJ0034892.1"/>
    <property type="molecule type" value="Genomic_DNA"/>
</dbReference>
<keyword evidence="2" id="KW-1185">Reference proteome</keyword>
<name>A0ACC0YEY8_9ROSI</name>
<evidence type="ECO:0000313" key="1">
    <source>
        <dbReference type="EMBL" id="KAJ0034892.1"/>
    </source>
</evidence>
<comment type="caution">
    <text evidence="1">The sequence shown here is derived from an EMBL/GenBank/DDBJ whole genome shotgun (WGS) entry which is preliminary data.</text>
</comment>
<evidence type="ECO:0000313" key="2">
    <source>
        <dbReference type="Proteomes" id="UP001163603"/>
    </source>
</evidence>
<protein>
    <submittedName>
        <fullName evidence="1">Uncharacterized protein</fullName>
    </submittedName>
</protein>
<proteinExistence type="predicted"/>
<reference evidence="2" key="1">
    <citation type="journal article" date="2023" name="G3 (Bethesda)">
        <title>Genome assembly and association tests identify interacting loci associated with vigor, precocity, and sex in interspecific pistachio rootstocks.</title>
        <authorList>
            <person name="Palmer W."/>
            <person name="Jacygrad E."/>
            <person name="Sagayaradj S."/>
            <person name="Cavanaugh K."/>
            <person name="Han R."/>
            <person name="Bertier L."/>
            <person name="Beede B."/>
            <person name="Kafkas S."/>
            <person name="Golino D."/>
            <person name="Preece J."/>
            <person name="Michelmore R."/>
        </authorList>
    </citation>
    <scope>NUCLEOTIDE SEQUENCE [LARGE SCALE GENOMIC DNA]</scope>
</reference>
<dbReference type="Proteomes" id="UP001163603">
    <property type="component" value="Chromosome 7"/>
</dbReference>
<gene>
    <name evidence="1" type="ORF">Pint_26092</name>
</gene>
<accession>A0ACC0YEY8</accession>
<organism evidence="1 2">
    <name type="scientific">Pistacia integerrima</name>
    <dbReference type="NCBI Taxonomy" id="434235"/>
    <lineage>
        <taxon>Eukaryota</taxon>
        <taxon>Viridiplantae</taxon>
        <taxon>Streptophyta</taxon>
        <taxon>Embryophyta</taxon>
        <taxon>Tracheophyta</taxon>
        <taxon>Spermatophyta</taxon>
        <taxon>Magnoliopsida</taxon>
        <taxon>eudicotyledons</taxon>
        <taxon>Gunneridae</taxon>
        <taxon>Pentapetalae</taxon>
        <taxon>rosids</taxon>
        <taxon>malvids</taxon>
        <taxon>Sapindales</taxon>
        <taxon>Anacardiaceae</taxon>
        <taxon>Pistacia</taxon>
    </lineage>
</organism>
<sequence>MPTDPLAATQTSVATIDFAIKRGTGIYNYLRRNYGYVKDMSKNYDKLLEEYKKLCDEEKDVNKELEINEIEKEQTNACKHWLKKVGEMKKDVKGLEEKYKKSFICMCGLCPFFCLVKLGGRIVKKTEKVRNLKAESNNIRSLMVQKAPAPHITNPTNKISEFPSLEENVKELQDCLIVENLKRICVLGPIGVGKSTIMNHLHQTMKGSKMFEIFFLIAVGRKRNERYIQQELLKRLQIKPKKFSDEQRKSIIHEQLKNRSYLLLLDEVFSKIDLEEIGINDEHKGKVVFASRYLDVCEQADEQIEVKRLSNMDAQNMFWEKVGVHLKDNPHIKREAELIIKFCSGNPYLIKLIGNHLASKARVPATNGTDPAIWRNTLHELRSPTGEPKQDLEEVYKSLKLEVDRLRPDEKSCFLYLAIFPAGHELHRDYIIECWRAEQFLKRFEKLGEARDRGNVILRYFVDNSLLEKEMKEERYKMFEFYQQVAFRFAKHNENNYIQDKEMVREIKWEDATRISMIGDSCLPTLPDEPNSERILTLLLQEISCLAKFPRSFFLHMSALQLLDLYKSKIETLPSSISSLKNLKAMFLKNCDQLIELRDEVGDLRSLEILDIRHSGISHLPPVIGNLTALKCLRVSFKKIIWNQNHVNGSLSDMISSNVIARLHSLEELGILVDPTDGRWDQNVESIVAEIAVLKELTTLCFYFPTMNCFETFVSTSILWNGNNAWKGERLRSFNIIVGHQLGNSPTEFDVSEWSAEKRLRFSAGEAFPDAILKILKQACSCELIGHRAANLSVFSADNLEGLEVCMIEDCPEMTSIIDGNLTTGAAFKRLNKLHIEGLPKLMHIWKGSMVPQSLMMLTNLTLKECHSLKVLFSEEMVLRLNLLQYIQIEGCQVMEEIIKDGSIVDSGAFPKLKILELINLPLLSKICNDATLTWNSLEVLKIESCTVIEEITKDEGIVDSGAFPKLKNFELINLPKLSKVCKNVSLKWDSLETLKIDTCMELKSFPATFRLAEKLVVIYCTQNLWNQLDWPDDNDAWMVRGSLHGNCDFPKMSASDVASRQWNMSHTLTLGVSEVSHSAVCAAVELLWLYCLP</sequence>